<dbReference type="PANTHER" id="PTHR31424">
    <property type="entry name" value="PROTEIN CBG23806"/>
    <property type="match status" value="1"/>
</dbReference>
<dbReference type="Proteomes" id="UP000276133">
    <property type="component" value="Unassembled WGS sequence"/>
</dbReference>
<keyword evidence="2" id="KW-1185">Reference proteome</keyword>
<gene>
    <name evidence="1" type="ORF">BpHYR1_024178</name>
</gene>
<name>A0A3M7SDP9_BRAPC</name>
<dbReference type="OrthoDB" id="5982080at2759"/>
<evidence type="ECO:0000313" key="1">
    <source>
        <dbReference type="EMBL" id="RNA33906.1"/>
    </source>
</evidence>
<sequence length="448" mass="53346">MDLYKLIIIDPKKKCFCGLNFRNDDPKTYSKRHVDRVKQNIETVLTDFDDKISEGGFKLHKVEIIDVKLSDIKFKNPFTLFFTTDEQNNYVPLELLYFKDRWNIADHVYQSLTNTFNLRLPTLYRVFVAAKKRNEEQLLWFLEHLKDLDSISSLKVKLSADGTNAIELKHRVAITPLAYRYSHYNRLKEPFKYLLEQIKDFSQLEFKNRKFDVKFYFCSDWKLTATALGLNAAKSGYPCIWVSDVLNRLLVRHICSHDNIGKNNKIYLPKHKYLAIYIQFFQEKCRIKVDHFETPVKGNVTPDFVGDEKERISEIIDFINDFQSIVKIDSIHKLWVDFYEIYYLLKDNAIMPYLMKKKTIDWLELFLKIYLSTHLTPYIHAFTTHLFQFQRVYGDINLFNLQGLEKLNDQTTNEYFKSSNKGPKTMVQLILRRLRMDHFMNHSNQPIN</sequence>
<comment type="caution">
    <text evidence="1">The sequence shown here is derived from an EMBL/GenBank/DDBJ whole genome shotgun (WGS) entry which is preliminary data.</text>
</comment>
<protein>
    <submittedName>
        <fullName evidence="1">Uncharacterized protein</fullName>
    </submittedName>
</protein>
<dbReference type="EMBL" id="REGN01001554">
    <property type="protein sequence ID" value="RNA33906.1"/>
    <property type="molecule type" value="Genomic_DNA"/>
</dbReference>
<proteinExistence type="predicted"/>
<dbReference type="STRING" id="10195.A0A3M7SDP9"/>
<accession>A0A3M7SDP9</accession>
<dbReference type="AlphaFoldDB" id="A0A3M7SDP9"/>
<reference evidence="1 2" key="1">
    <citation type="journal article" date="2018" name="Sci. Rep.">
        <title>Genomic signatures of local adaptation to the degree of environmental predictability in rotifers.</title>
        <authorList>
            <person name="Franch-Gras L."/>
            <person name="Hahn C."/>
            <person name="Garcia-Roger E.M."/>
            <person name="Carmona M.J."/>
            <person name="Serra M."/>
            <person name="Gomez A."/>
        </authorList>
    </citation>
    <scope>NUCLEOTIDE SEQUENCE [LARGE SCALE GENOMIC DNA]</scope>
    <source>
        <strain evidence="1">HYR1</strain>
    </source>
</reference>
<evidence type="ECO:0000313" key="2">
    <source>
        <dbReference type="Proteomes" id="UP000276133"/>
    </source>
</evidence>
<organism evidence="1 2">
    <name type="scientific">Brachionus plicatilis</name>
    <name type="common">Marine rotifer</name>
    <name type="synonym">Brachionus muelleri</name>
    <dbReference type="NCBI Taxonomy" id="10195"/>
    <lineage>
        <taxon>Eukaryota</taxon>
        <taxon>Metazoa</taxon>
        <taxon>Spiralia</taxon>
        <taxon>Gnathifera</taxon>
        <taxon>Rotifera</taxon>
        <taxon>Eurotatoria</taxon>
        <taxon>Monogononta</taxon>
        <taxon>Pseudotrocha</taxon>
        <taxon>Ploima</taxon>
        <taxon>Brachionidae</taxon>
        <taxon>Brachionus</taxon>
    </lineage>
</organism>